<dbReference type="PRINTS" id="PR00413">
    <property type="entry name" value="HADHALOGNASE"/>
</dbReference>
<dbReference type="InterPro" id="IPR006439">
    <property type="entry name" value="HAD-SF_hydro_IA"/>
</dbReference>
<sequence>MLVDFAGVMTTSVLAGFRAFGAKIGVDPGLPIRLFTLDPRVRTARAELESGVRADEEFEAVLAAALTEHGGGGVEPEGLLRRIRSELEPDREMIALIAGLKAAGHPVALVSNSLALGRYDDVDLTELVDASVVSAEVGARKPSRAFYELACERLGIEPHEAVMIDDLPHNIEGAKRVGIDGIVHGSAGTTAEELATRFGVFPPLPPTPPATDWFWRRRRSYR</sequence>
<dbReference type="InterPro" id="IPR023214">
    <property type="entry name" value="HAD_sf"/>
</dbReference>
<dbReference type="PANTHER" id="PTHR43611">
    <property type="entry name" value="ALPHA-D-GLUCOSE 1-PHOSPHATE PHOSPHATASE"/>
    <property type="match status" value="1"/>
</dbReference>
<dbReference type="PANTHER" id="PTHR43611:SF3">
    <property type="entry name" value="FLAVIN MONONUCLEOTIDE HYDROLASE 1, CHLOROPLATIC"/>
    <property type="match status" value="1"/>
</dbReference>
<dbReference type="EMBL" id="JBIRYO010000001">
    <property type="protein sequence ID" value="MFI2471763.1"/>
    <property type="molecule type" value="Genomic_DNA"/>
</dbReference>
<protein>
    <submittedName>
        <fullName evidence="1">HAD-IA family hydrolase</fullName>
    </submittedName>
</protein>
<comment type="caution">
    <text evidence="1">The sequence shown here is derived from an EMBL/GenBank/DDBJ whole genome shotgun (WGS) entry which is preliminary data.</text>
</comment>
<keyword evidence="1" id="KW-0378">Hydrolase</keyword>
<dbReference type="NCBIfam" id="TIGR01509">
    <property type="entry name" value="HAD-SF-IA-v3"/>
    <property type="match status" value="1"/>
</dbReference>
<dbReference type="InterPro" id="IPR036412">
    <property type="entry name" value="HAD-like_sf"/>
</dbReference>
<evidence type="ECO:0000313" key="2">
    <source>
        <dbReference type="Proteomes" id="UP001611415"/>
    </source>
</evidence>
<dbReference type="Pfam" id="PF00702">
    <property type="entry name" value="Hydrolase"/>
    <property type="match status" value="1"/>
</dbReference>
<proteinExistence type="predicted"/>
<name>A0ABW7WTA3_9NOCA</name>
<reference evidence="1 2" key="1">
    <citation type="submission" date="2024-10" db="EMBL/GenBank/DDBJ databases">
        <title>The Natural Products Discovery Center: Release of the First 8490 Sequenced Strains for Exploring Actinobacteria Biosynthetic Diversity.</title>
        <authorList>
            <person name="Kalkreuter E."/>
            <person name="Kautsar S.A."/>
            <person name="Yang D."/>
            <person name="Bader C.D."/>
            <person name="Teijaro C.N."/>
            <person name="Fluegel L."/>
            <person name="Davis C.M."/>
            <person name="Simpson J.R."/>
            <person name="Lauterbach L."/>
            <person name="Steele A.D."/>
            <person name="Gui C."/>
            <person name="Meng S."/>
            <person name="Li G."/>
            <person name="Viehrig K."/>
            <person name="Ye F."/>
            <person name="Su P."/>
            <person name="Kiefer A.F."/>
            <person name="Nichols A."/>
            <person name="Cepeda A.J."/>
            <person name="Yan W."/>
            <person name="Fan B."/>
            <person name="Jiang Y."/>
            <person name="Adhikari A."/>
            <person name="Zheng C.-J."/>
            <person name="Schuster L."/>
            <person name="Cowan T.M."/>
            <person name="Smanski M.J."/>
            <person name="Chevrette M.G."/>
            <person name="De Carvalho L.P.S."/>
            <person name="Shen B."/>
        </authorList>
    </citation>
    <scope>NUCLEOTIDE SEQUENCE [LARGE SCALE GENOMIC DNA]</scope>
    <source>
        <strain evidence="1 2">NPDC019275</strain>
    </source>
</reference>
<dbReference type="GO" id="GO:0016787">
    <property type="term" value="F:hydrolase activity"/>
    <property type="evidence" value="ECO:0007669"/>
    <property type="project" value="UniProtKB-KW"/>
</dbReference>
<organism evidence="1 2">
    <name type="scientific">Nocardia xishanensis</name>
    <dbReference type="NCBI Taxonomy" id="238964"/>
    <lineage>
        <taxon>Bacteria</taxon>
        <taxon>Bacillati</taxon>
        <taxon>Actinomycetota</taxon>
        <taxon>Actinomycetes</taxon>
        <taxon>Mycobacteriales</taxon>
        <taxon>Nocardiaceae</taxon>
        <taxon>Nocardia</taxon>
    </lineage>
</organism>
<evidence type="ECO:0000313" key="1">
    <source>
        <dbReference type="EMBL" id="MFI2471763.1"/>
    </source>
</evidence>
<gene>
    <name evidence="1" type="ORF">ACH49W_00150</name>
</gene>
<keyword evidence="2" id="KW-1185">Reference proteome</keyword>
<accession>A0ABW7WTA3</accession>
<dbReference type="RefSeq" id="WP_397090800.1">
    <property type="nucleotide sequence ID" value="NZ_JBIRYO010000001.1"/>
</dbReference>
<dbReference type="Proteomes" id="UP001611415">
    <property type="component" value="Unassembled WGS sequence"/>
</dbReference>
<dbReference type="Gene3D" id="3.40.50.1000">
    <property type="entry name" value="HAD superfamily/HAD-like"/>
    <property type="match status" value="1"/>
</dbReference>
<dbReference type="SUPFAM" id="SSF56784">
    <property type="entry name" value="HAD-like"/>
    <property type="match status" value="1"/>
</dbReference>